<dbReference type="Proteomes" id="UP000663873">
    <property type="component" value="Unassembled WGS sequence"/>
</dbReference>
<dbReference type="AlphaFoldDB" id="A0A821TEK6"/>
<proteinExistence type="predicted"/>
<gene>
    <name evidence="1" type="ORF">UJA718_LOCUS44251</name>
</gene>
<comment type="caution">
    <text evidence="1">The sequence shown here is derived from an EMBL/GenBank/DDBJ whole genome shotgun (WGS) entry which is preliminary data.</text>
</comment>
<organism evidence="1 2">
    <name type="scientific">Rotaria socialis</name>
    <dbReference type="NCBI Taxonomy" id="392032"/>
    <lineage>
        <taxon>Eukaryota</taxon>
        <taxon>Metazoa</taxon>
        <taxon>Spiralia</taxon>
        <taxon>Gnathifera</taxon>
        <taxon>Rotifera</taxon>
        <taxon>Eurotatoria</taxon>
        <taxon>Bdelloidea</taxon>
        <taxon>Philodinida</taxon>
        <taxon>Philodinidae</taxon>
        <taxon>Rotaria</taxon>
    </lineage>
</organism>
<dbReference type="EMBL" id="CAJOBP010067156">
    <property type="protein sequence ID" value="CAF4870379.1"/>
    <property type="molecule type" value="Genomic_DNA"/>
</dbReference>
<feature type="non-terminal residue" evidence="1">
    <location>
        <position position="1"/>
    </location>
</feature>
<name>A0A821TEK6_9BILA</name>
<keyword evidence="2" id="KW-1185">Reference proteome</keyword>
<reference evidence="1" key="1">
    <citation type="submission" date="2021-02" db="EMBL/GenBank/DDBJ databases">
        <authorList>
            <person name="Nowell W R."/>
        </authorList>
    </citation>
    <scope>NUCLEOTIDE SEQUENCE</scope>
</reference>
<evidence type="ECO:0000313" key="1">
    <source>
        <dbReference type="EMBL" id="CAF4870379.1"/>
    </source>
</evidence>
<sequence>VPRMVPIGVGLGSRYHEATKKSLHRFAVETTNSTTNFPTIVDNQSLSPNYATRPE</sequence>
<accession>A0A821TEK6</accession>
<evidence type="ECO:0000313" key="2">
    <source>
        <dbReference type="Proteomes" id="UP000663873"/>
    </source>
</evidence>
<protein>
    <submittedName>
        <fullName evidence="1">Uncharacterized protein</fullName>
    </submittedName>
</protein>